<evidence type="ECO:0000313" key="2">
    <source>
        <dbReference type="Proteomes" id="UP000499080"/>
    </source>
</evidence>
<dbReference type="OrthoDB" id="6141372at2759"/>
<proteinExistence type="predicted"/>
<sequence>MRVSQFARPSPVLPSCMCGISSNCATGAGHFEVLCFAAPKPVVRARNRRESNVRVIDKGVKSVWSWNWLEKQIDGVYVREIIRKIVKAGISYCSICCKDLQYGKQGFAVLARHTKSSKHMPNVKARKDNFALPAEISTVTRIPRPLLPLIDRVANSEAYASELPGGKVPAIFSCS</sequence>
<evidence type="ECO:0000313" key="1">
    <source>
        <dbReference type="EMBL" id="GBM46483.1"/>
    </source>
</evidence>
<dbReference type="AlphaFoldDB" id="A0A4Y2FYT5"/>
<protein>
    <submittedName>
        <fullName evidence="1">Uncharacterized protein</fullName>
    </submittedName>
</protein>
<reference evidence="1 2" key="1">
    <citation type="journal article" date="2019" name="Sci. Rep.">
        <title>Orb-weaving spider Araneus ventricosus genome elucidates the spidroin gene catalogue.</title>
        <authorList>
            <person name="Kono N."/>
            <person name="Nakamura H."/>
            <person name="Ohtoshi R."/>
            <person name="Moran D.A.P."/>
            <person name="Shinohara A."/>
            <person name="Yoshida Y."/>
            <person name="Fujiwara M."/>
            <person name="Mori M."/>
            <person name="Tomita M."/>
            <person name="Arakawa K."/>
        </authorList>
    </citation>
    <scope>NUCLEOTIDE SEQUENCE [LARGE SCALE GENOMIC DNA]</scope>
</reference>
<organism evidence="1 2">
    <name type="scientific">Araneus ventricosus</name>
    <name type="common">Orbweaver spider</name>
    <name type="synonym">Epeira ventricosa</name>
    <dbReference type="NCBI Taxonomy" id="182803"/>
    <lineage>
        <taxon>Eukaryota</taxon>
        <taxon>Metazoa</taxon>
        <taxon>Ecdysozoa</taxon>
        <taxon>Arthropoda</taxon>
        <taxon>Chelicerata</taxon>
        <taxon>Arachnida</taxon>
        <taxon>Araneae</taxon>
        <taxon>Araneomorphae</taxon>
        <taxon>Entelegynae</taxon>
        <taxon>Araneoidea</taxon>
        <taxon>Araneidae</taxon>
        <taxon>Araneus</taxon>
    </lineage>
</organism>
<name>A0A4Y2FYT5_ARAVE</name>
<dbReference type="Proteomes" id="UP000499080">
    <property type="component" value="Unassembled WGS sequence"/>
</dbReference>
<gene>
    <name evidence="1" type="ORF">AVEN_78878_1</name>
</gene>
<dbReference type="EMBL" id="BGPR01001139">
    <property type="protein sequence ID" value="GBM46483.1"/>
    <property type="molecule type" value="Genomic_DNA"/>
</dbReference>
<accession>A0A4Y2FYT5</accession>
<comment type="caution">
    <text evidence="1">The sequence shown here is derived from an EMBL/GenBank/DDBJ whole genome shotgun (WGS) entry which is preliminary data.</text>
</comment>
<keyword evidence="2" id="KW-1185">Reference proteome</keyword>